<keyword evidence="4" id="KW-1185">Reference proteome</keyword>
<feature type="compositionally biased region" description="Low complexity" evidence="1">
    <location>
        <begin position="86"/>
        <end position="100"/>
    </location>
</feature>
<dbReference type="InterPro" id="IPR011074">
    <property type="entry name" value="CRAL/TRIO_N_dom"/>
</dbReference>
<feature type="region of interest" description="Disordered" evidence="1">
    <location>
        <begin position="36"/>
        <end position="108"/>
    </location>
</feature>
<dbReference type="EMBL" id="ML978740">
    <property type="protein sequence ID" value="KAF2084555.1"/>
    <property type="molecule type" value="Genomic_DNA"/>
</dbReference>
<name>A0A9P4LSI3_9PEZI</name>
<dbReference type="OrthoDB" id="43460at2759"/>
<accession>A0A9P4LSI3</accession>
<evidence type="ECO:0000313" key="4">
    <source>
        <dbReference type="Proteomes" id="UP000799776"/>
    </source>
</evidence>
<protein>
    <submittedName>
        <fullName evidence="3">CRAL/TRIO domain-containing protein</fullName>
    </submittedName>
</protein>
<dbReference type="InterPro" id="IPR036273">
    <property type="entry name" value="CRAL/TRIO_N_dom_sf"/>
</dbReference>
<dbReference type="InterPro" id="IPR001251">
    <property type="entry name" value="CRAL-TRIO_dom"/>
</dbReference>
<proteinExistence type="predicted"/>
<feature type="compositionally biased region" description="Polar residues" evidence="1">
    <location>
        <begin position="37"/>
        <end position="56"/>
    </location>
</feature>
<dbReference type="Pfam" id="PF03765">
    <property type="entry name" value="CRAL_TRIO_N"/>
    <property type="match status" value="1"/>
</dbReference>
<dbReference type="InterPro" id="IPR036865">
    <property type="entry name" value="CRAL-TRIO_dom_sf"/>
</dbReference>
<evidence type="ECO:0000256" key="1">
    <source>
        <dbReference type="SAM" id="MobiDB-lite"/>
    </source>
</evidence>
<dbReference type="Proteomes" id="UP000799776">
    <property type="component" value="Unassembled WGS sequence"/>
</dbReference>
<dbReference type="InterPro" id="IPR052432">
    <property type="entry name" value="PITP/CRAL-TRIO"/>
</dbReference>
<gene>
    <name evidence="3" type="ORF">K490DRAFT_48997</name>
</gene>
<reference evidence="3" key="1">
    <citation type="journal article" date="2020" name="Stud. Mycol.">
        <title>101 Dothideomycetes genomes: a test case for predicting lifestyles and emergence of pathogens.</title>
        <authorList>
            <person name="Haridas S."/>
            <person name="Albert R."/>
            <person name="Binder M."/>
            <person name="Bloem J."/>
            <person name="Labutti K."/>
            <person name="Salamov A."/>
            <person name="Andreopoulos B."/>
            <person name="Baker S."/>
            <person name="Barry K."/>
            <person name="Bills G."/>
            <person name="Bluhm B."/>
            <person name="Cannon C."/>
            <person name="Castanera R."/>
            <person name="Culley D."/>
            <person name="Daum C."/>
            <person name="Ezra D."/>
            <person name="Gonzalez J."/>
            <person name="Henrissat B."/>
            <person name="Kuo A."/>
            <person name="Liang C."/>
            <person name="Lipzen A."/>
            <person name="Lutzoni F."/>
            <person name="Magnuson J."/>
            <person name="Mondo S."/>
            <person name="Nolan M."/>
            <person name="Ohm R."/>
            <person name="Pangilinan J."/>
            <person name="Park H.-J."/>
            <person name="Ramirez L."/>
            <person name="Alfaro M."/>
            <person name="Sun H."/>
            <person name="Tritt A."/>
            <person name="Yoshinaga Y."/>
            <person name="Zwiers L.-H."/>
            <person name="Turgeon B."/>
            <person name="Goodwin S."/>
            <person name="Spatafora J."/>
            <person name="Crous P."/>
            <person name="Grigoriev I."/>
        </authorList>
    </citation>
    <scope>NUCLEOTIDE SEQUENCE</scope>
    <source>
        <strain evidence="3">CBS 121410</strain>
    </source>
</reference>
<comment type="caution">
    <text evidence="3">The sequence shown here is derived from an EMBL/GenBank/DDBJ whole genome shotgun (WGS) entry which is preliminary data.</text>
</comment>
<dbReference type="Gene3D" id="3.40.525.10">
    <property type="entry name" value="CRAL-TRIO lipid binding domain"/>
    <property type="match status" value="1"/>
</dbReference>
<feature type="compositionally biased region" description="Basic residues" evidence="1">
    <location>
        <begin position="65"/>
        <end position="80"/>
    </location>
</feature>
<dbReference type="PROSITE" id="PS50191">
    <property type="entry name" value="CRAL_TRIO"/>
    <property type="match status" value="1"/>
</dbReference>
<sequence>MSSAIPPGRPGNLTPEQEEKLREFWGVVARVAGLADTSASTSSLPANGTETASPSTAPADAGKDKKSRTKGRLSLFKRKHDKDSSSGDTDSTNSATSNSTPVDISNLSLEDDKHGANKAFKAALADQTPEELRNAIWSMCKHDNPDGLLLRFLRARKWDVNAALIMLVSTMQWRSKEMHLDDDIMATGELGAAEQEKSADAEEKKLGEDFLAQMRMGKSFLHGVDKEGRPLCYVNVRLHRQGEQGEKSLERFTVYTIETARMMLRPPVDTATVVFDMTGFSMANMDYSPVKFMIKCFEANYPESLGAVLVHKAPWVFQGIWSIIRGWLDPVVASKVHFTKTLDDLSSFIPLNHIPEALGGNEKWTYTYIEPSATENAAMKDTAARDKVMAEREDIIHAYEDATIRWVQEGGSDEVKMERVALAEKLRENYWRLDPFVRARSLYDRTGVLGKEGVLRWYPDEEKKAETGADDVD</sequence>
<dbReference type="Pfam" id="PF00650">
    <property type="entry name" value="CRAL_TRIO"/>
    <property type="match status" value="1"/>
</dbReference>
<feature type="domain" description="CRAL-TRIO" evidence="2">
    <location>
        <begin position="203"/>
        <end position="366"/>
    </location>
</feature>
<evidence type="ECO:0000259" key="2">
    <source>
        <dbReference type="PROSITE" id="PS50191"/>
    </source>
</evidence>
<dbReference type="SUPFAM" id="SSF52087">
    <property type="entry name" value="CRAL/TRIO domain"/>
    <property type="match status" value="1"/>
</dbReference>
<dbReference type="SMART" id="SM00516">
    <property type="entry name" value="SEC14"/>
    <property type="match status" value="1"/>
</dbReference>
<dbReference type="PANTHER" id="PTHR46590">
    <property type="entry name" value="PHOSPHATIDYLINOSITOL TRANSFER PROTEIN CSR1-RELATED"/>
    <property type="match status" value="1"/>
</dbReference>
<dbReference type="SMART" id="SM01100">
    <property type="entry name" value="CRAL_TRIO_N"/>
    <property type="match status" value="1"/>
</dbReference>
<organism evidence="3 4">
    <name type="scientific">Saccharata proteae CBS 121410</name>
    <dbReference type="NCBI Taxonomy" id="1314787"/>
    <lineage>
        <taxon>Eukaryota</taxon>
        <taxon>Fungi</taxon>
        <taxon>Dikarya</taxon>
        <taxon>Ascomycota</taxon>
        <taxon>Pezizomycotina</taxon>
        <taxon>Dothideomycetes</taxon>
        <taxon>Dothideomycetes incertae sedis</taxon>
        <taxon>Botryosphaeriales</taxon>
        <taxon>Saccharataceae</taxon>
        <taxon>Saccharata</taxon>
    </lineage>
</organism>
<dbReference type="PANTHER" id="PTHR46590:SF1">
    <property type="entry name" value="PHOSPHATIDYLINOSITOL TRANSFER PROTEIN CSR1"/>
    <property type="match status" value="1"/>
</dbReference>
<dbReference type="SUPFAM" id="SSF46938">
    <property type="entry name" value="CRAL/TRIO N-terminal domain"/>
    <property type="match status" value="1"/>
</dbReference>
<dbReference type="CDD" id="cd00170">
    <property type="entry name" value="SEC14"/>
    <property type="match status" value="1"/>
</dbReference>
<dbReference type="AlphaFoldDB" id="A0A9P4LSI3"/>
<evidence type="ECO:0000313" key="3">
    <source>
        <dbReference type="EMBL" id="KAF2084555.1"/>
    </source>
</evidence>